<feature type="domain" description="TrwC relaxase" evidence="1">
    <location>
        <begin position="2"/>
        <end position="66"/>
    </location>
</feature>
<feature type="non-terminal residue" evidence="2">
    <location>
        <position position="1"/>
    </location>
</feature>
<gene>
    <name evidence="2" type="ORF">CJ199_15250</name>
</gene>
<sequence length="76" mass="8903">ADHMTRTFGIEWEARDMGRDRNPAWAITAVPEELVSEFSTRSRHIEVGKIRLIDAYIDKHGKQPSTSTWRRWNLHA</sequence>
<feature type="non-terminal residue" evidence="2">
    <location>
        <position position="76"/>
    </location>
</feature>
<name>A0A2N6VIF1_9MICO</name>
<evidence type="ECO:0000259" key="1">
    <source>
        <dbReference type="Pfam" id="PF08751"/>
    </source>
</evidence>
<protein>
    <recommendedName>
        <fullName evidence="1">TrwC relaxase domain-containing protein</fullName>
    </recommendedName>
</protein>
<comment type="caution">
    <text evidence="2">The sequence shown here is derived from an EMBL/GenBank/DDBJ whole genome shotgun (WGS) entry which is preliminary data.</text>
</comment>
<dbReference type="AlphaFoldDB" id="A0A2N6VIF1"/>
<dbReference type="InterPro" id="IPR014862">
    <property type="entry name" value="TrwC"/>
</dbReference>
<evidence type="ECO:0000313" key="2">
    <source>
        <dbReference type="EMBL" id="PMC99707.1"/>
    </source>
</evidence>
<accession>A0A2N6VIF1</accession>
<dbReference type="OrthoDB" id="4524286at2"/>
<dbReference type="SUPFAM" id="SSF55464">
    <property type="entry name" value="Origin of replication-binding domain, RBD-like"/>
    <property type="match status" value="1"/>
</dbReference>
<dbReference type="RefSeq" id="WP_146004882.1">
    <property type="nucleotide sequence ID" value="NZ_PNHK01000598.1"/>
</dbReference>
<dbReference type="Proteomes" id="UP000235598">
    <property type="component" value="Unassembled WGS sequence"/>
</dbReference>
<proteinExistence type="predicted"/>
<dbReference type="EMBL" id="PNHK01000598">
    <property type="protein sequence ID" value="PMC99707.1"/>
    <property type="molecule type" value="Genomic_DNA"/>
</dbReference>
<organism evidence="2 3">
    <name type="scientific">Brevibacterium paucivorans</name>
    <dbReference type="NCBI Taxonomy" id="170994"/>
    <lineage>
        <taxon>Bacteria</taxon>
        <taxon>Bacillati</taxon>
        <taxon>Actinomycetota</taxon>
        <taxon>Actinomycetes</taxon>
        <taxon>Micrococcales</taxon>
        <taxon>Brevibacteriaceae</taxon>
        <taxon>Brevibacterium</taxon>
    </lineage>
</organism>
<dbReference type="Pfam" id="PF08751">
    <property type="entry name" value="TrwC"/>
    <property type="match status" value="1"/>
</dbReference>
<evidence type="ECO:0000313" key="3">
    <source>
        <dbReference type="Proteomes" id="UP000235598"/>
    </source>
</evidence>
<reference evidence="2 3" key="1">
    <citation type="submission" date="2017-09" db="EMBL/GenBank/DDBJ databases">
        <title>Bacterial strain isolated from the female urinary microbiota.</title>
        <authorList>
            <person name="Thomas-White K."/>
            <person name="Kumar N."/>
            <person name="Forster S."/>
            <person name="Putonti C."/>
            <person name="Lawley T."/>
            <person name="Wolfe A.J."/>
        </authorList>
    </citation>
    <scope>NUCLEOTIDE SEQUENCE [LARGE SCALE GENOMIC DNA]</scope>
    <source>
        <strain evidence="2 3">UMB1301</strain>
    </source>
</reference>